<name>A0A822GPN6_9BILA</name>
<feature type="non-terminal residue" evidence="1">
    <location>
        <position position="1"/>
    </location>
</feature>
<protein>
    <submittedName>
        <fullName evidence="1">Uncharacterized protein</fullName>
    </submittedName>
</protein>
<proteinExistence type="predicted"/>
<dbReference type="AlphaFoldDB" id="A0A822GPN6"/>
<comment type="caution">
    <text evidence="1">The sequence shown here is derived from an EMBL/GenBank/DDBJ whole genome shotgun (WGS) entry which is preliminary data.</text>
</comment>
<dbReference type="Proteomes" id="UP000663848">
    <property type="component" value="Unassembled WGS sequence"/>
</dbReference>
<dbReference type="EMBL" id="CAJOBR010098503">
    <property type="protein sequence ID" value="CAF5149706.1"/>
    <property type="molecule type" value="Genomic_DNA"/>
</dbReference>
<reference evidence="1" key="1">
    <citation type="submission" date="2021-02" db="EMBL/GenBank/DDBJ databases">
        <authorList>
            <person name="Nowell W R."/>
        </authorList>
    </citation>
    <scope>NUCLEOTIDE SEQUENCE</scope>
</reference>
<sequence>IANKNSALQTQLPLSGTKLSSASPSTVVDLGV</sequence>
<evidence type="ECO:0000313" key="1">
    <source>
        <dbReference type="EMBL" id="CAF5149706.1"/>
    </source>
</evidence>
<organism evidence="1 2">
    <name type="scientific">Rotaria socialis</name>
    <dbReference type="NCBI Taxonomy" id="392032"/>
    <lineage>
        <taxon>Eukaryota</taxon>
        <taxon>Metazoa</taxon>
        <taxon>Spiralia</taxon>
        <taxon>Gnathifera</taxon>
        <taxon>Rotifera</taxon>
        <taxon>Eurotatoria</taxon>
        <taxon>Bdelloidea</taxon>
        <taxon>Philodinida</taxon>
        <taxon>Philodinidae</taxon>
        <taxon>Rotaria</taxon>
    </lineage>
</organism>
<accession>A0A822GPN6</accession>
<evidence type="ECO:0000313" key="2">
    <source>
        <dbReference type="Proteomes" id="UP000663848"/>
    </source>
</evidence>
<gene>
    <name evidence="1" type="ORF">QYT958_LOCUS48440</name>
</gene>